<accession>A0A166IRS6</accession>
<reference evidence="1" key="1">
    <citation type="journal article" date="2016" name="Nat. Genet.">
        <title>A high-quality carrot genome assembly provides new insights into carotenoid accumulation and asterid genome evolution.</title>
        <authorList>
            <person name="Iorizzo M."/>
            <person name="Ellison S."/>
            <person name="Senalik D."/>
            <person name="Zeng P."/>
            <person name="Satapoomin P."/>
            <person name="Huang J."/>
            <person name="Bowman M."/>
            <person name="Iovene M."/>
            <person name="Sanseverino W."/>
            <person name="Cavagnaro P."/>
            <person name="Yildiz M."/>
            <person name="Macko-Podgorni A."/>
            <person name="Moranska E."/>
            <person name="Grzebelus E."/>
            <person name="Grzebelus D."/>
            <person name="Ashrafi H."/>
            <person name="Zheng Z."/>
            <person name="Cheng S."/>
            <person name="Spooner D."/>
            <person name="Van Deynze A."/>
            <person name="Simon P."/>
        </authorList>
    </citation>
    <scope>NUCLEOTIDE SEQUENCE [LARGE SCALE GENOMIC DNA]</scope>
    <source>
        <tissue evidence="1">Leaf</tissue>
    </source>
</reference>
<dbReference type="NCBIfam" id="TIGR01615">
    <property type="entry name" value="A_thal_3542"/>
    <property type="match status" value="1"/>
</dbReference>
<gene>
    <name evidence="1" type="ORF">DCAR_004073</name>
    <name evidence="2" type="ORF">DCAR_0104347</name>
</gene>
<dbReference type="KEGG" id="dcr:108196471"/>
<dbReference type="Gramene" id="KZN11417">
    <property type="protein sequence ID" value="KZN11417"/>
    <property type="gene ID" value="DCAR_004073"/>
</dbReference>
<dbReference type="PANTHER" id="PTHR31579">
    <property type="entry name" value="OS03G0796600 PROTEIN"/>
    <property type="match status" value="1"/>
</dbReference>
<name>A0A166IRS6_DAUCS</name>
<organism evidence="1">
    <name type="scientific">Daucus carota subsp. sativus</name>
    <name type="common">Carrot</name>
    <dbReference type="NCBI Taxonomy" id="79200"/>
    <lineage>
        <taxon>Eukaryota</taxon>
        <taxon>Viridiplantae</taxon>
        <taxon>Streptophyta</taxon>
        <taxon>Embryophyta</taxon>
        <taxon>Tracheophyta</taxon>
        <taxon>Spermatophyta</taxon>
        <taxon>Magnoliopsida</taxon>
        <taxon>eudicotyledons</taxon>
        <taxon>Gunneridae</taxon>
        <taxon>Pentapetalae</taxon>
        <taxon>asterids</taxon>
        <taxon>campanulids</taxon>
        <taxon>Apiales</taxon>
        <taxon>Apiaceae</taxon>
        <taxon>Apioideae</taxon>
        <taxon>Scandiceae</taxon>
        <taxon>Daucinae</taxon>
        <taxon>Daucus</taxon>
        <taxon>Daucus sect. Daucus</taxon>
    </lineage>
</organism>
<reference evidence="2" key="2">
    <citation type="submission" date="2022-03" db="EMBL/GenBank/DDBJ databases">
        <title>Draft title - Genomic analysis of global carrot germplasm unveils the trajectory of domestication and the origin of high carotenoid orange carrot.</title>
        <authorList>
            <person name="Iorizzo M."/>
            <person name="Ellison S."/>
            <person name="Senalik D."/>
            <person name="Macko-Podgorni A."/>
            <person name="Grzebelus D."/>
            <person name="Bostan H."/>
            <person name="Rolling W."/>
            <person name="Curaba J."/>
            <person name="Simon P."/>
        </authorList>
    </citation>
    <scope>NUCLEOTIDE SEQUENCE</scope>
    <source>
        <tissue evidence="2">Leaf</tissue>
    </source>
</reference>
<dbReference type="Proteomes" id="UP000077755">
    <property type="component" value="Chromosome 1"/>
</dbReference>
<evidence type="ECO:0000313" key="2">
    <source>
        <dbReference type="EMBL" id="WOG85160.1"/>
    </source>
</evidence>
<dbReference type="EMBL" id="CP093343">
    <property type="protein sequence ID" value="WOG85160.1"/>
    <property type="molecule type" value="Genomic_DNA"/>
</dbReference>
<dbReference type="PANTHER" id="PTHR31579:SF2">
    <property type="entry name" value="DUF506 FAMILY PROTEIN"/>
    <property type="match status" value="1"/>
</dbReference>
<dbReference type="OMA" id="CCTAVEV"/>
<evidence type="ECO:0000313" key="1">
    <source>
        <dbReference type="EMBL" id="KZN11417.1"/>
    </source>
</evidence>
<dbReference type="OrthoDB" id="691424at2759"/>
<keyword evidence="3" id="KW-1185">Reference proteome</keyword>
<sequence length="304" mass="34552">MAGVMTRIPMSHRIFTPYNSRDIAFPGELALSMSDTVFGFLHEESEGSPESILYEEYNRNDQEEDEEAENSTSNAEDHKKFWENQYQLLQATLYRTSSLESKIRNCTKEVLREAQAAGNECTCRNPVFGGCRICLMKQVSASLQNAGFNAAICNSKWKNLPDMPSGEHTFVDILDSNTKKGEVRVIVELNFRGEFEMARASEEYNRLVSKLPEVFVGKIERLLSITAILCAAAKKCMKEKKMHLGPWRKTRYMQAKWLRVTERQTAVPRLISTTAGYSIRPQRPRASMLTVDLLEKLPSVQCAC</sequence>
<dbReference type="InterPro" id="IPR006502">
    <property type="entry name" value="PDDEXK-like"/>
</dbReference>
<dbReference type="AlphaFoldDB" id="A0A166IRS6"/>
<dbReference type="STRING" id="79200.A0A166IRS6"/>
<dbReference type="EMBL" id="LNRQ01000001">
    <property type="protein sequence ID" value="KZN11417.1"/>
    <property type="molecule type" value="Genomic_DNA"/>
</dbReference>
<dbReference type="Pfam" id="PF04720">
    <property type="entry name" value="PDDEXK_6"/>
    <property type="match status" value="1"/>
</dbReference>
<proteinExistence type="predicted"/>
<evidence type="ECO:0000313" key="3">
    <source>
        <dbReference type="Proteomes" id="UP000077755"/>
    </source>
</evidence>
<protein>
    <submittedName>
        <fullName evidence="1">Uncharacterized protein</fullName>
    </submittedName>
</protein>